<dbReference type="EMBL" id="CP061336">
    <property type="protein sequence ID" value="QNU66646.1"/>
    <property type="molecule type" value="Genomic_DNA"/>
</dbReference>
<sequence length="1648" mass="184669">MKTKLRLISAVLILSMIFPIFTGIIQPVFAADVAIKVYIDSYSKSTGVVNIHWDAVPNVTSGTIEYHVPSAVGYDTISLPIDITKNSASIPGMQADIIYDFKVSLVNSSAQTFVGRLYFLPQVSFYAEQVEQQAVTIPGGGVETGDYPSIKLKWNIPRVFNNATNTIQYANESAVLSQIDGSIRYLNFSVNITGESSLANVILSMGDNGLYTATVSGETQNTVYSDVKWDSSTGQCSFYLLGVKDKLTIIPSRDDILINAVNPQTGLSTLPQAIAVAGDNQYVLAHQEILPGTIYKMSMNTLFVDSDKNYVGAVADGLAENPLLGSTDYTYTPIRFQLTKDTFDTVYVRIYRINQGGVNMPKLYYEVQTSNVPSSQDTSWTRRKKLDDSYFDGEYAITGIDGINSKNTIYYRVVVKSDSVADRIQSLNLAYKMQDDTARPPVPKNIRVIGVDLAMPTAASGITDNSSDVTISWDKPSNWDQIKGNLANDIYFHFMLNIDAEDLNIVPTPYLEANGKNYGMFPVKYRLVKYISANSPNIDDSGDKLVYKFKGFDLFKGEDENGNPITIPNNENYPTYFLPNKTYYLQMYTTKAVNRGAAYDSTIMSEKSLVTSFTTLTTSGRDVPIPSTLEWVNTTVKPSSVTDPAEATVQIRFNDLDIDWSNYTTKHSDNDEVIYDLYMSYRTDPSSFKLIGTTDTTSVLEDVAFTKQKLGSTTWVYATINKFTASNSVASFGYSLAPNTTYYFMVKVRLKMVNEQEERQSIQTVLLPITTPRAGELKPDDTAERPLAPTDFSIATDVDGNPMITGQTVTFEWTVNENAAQYNLIATSKKVEADTSDTDSSILLDSIYQSFIKSFGNKDNNIDNNESKLTLNPNVDPLPANFEYNSVTKKCRYTIDTWLYPNKIYYFTIRAEIVSASGTKSSVWVSIPVTTSLIESPSNLQVVNDCELAFYWFDTTPGMTTDNYSILLKKSNESNYITLPKADYKIVKDESVYYGRLFELKPDTTYDIKIIRMTNNENISNLRLKTRNDYYEIDLKWQGNAIDAYSGYEIAIKTADDSNYAVLDNDVDLEKYVDISTHTYPYYIEKQNSQLNTNYYTYNARIKLVPTILPDGSVEHLPLKPNTRYYIKVRAVKTDSSNLSAVTPSKYVGPVETRTEFNQDDYDKEDKNTNVTAKFLDLIEKLEQEPYWEIGSGNGVTNKIYVRDDKVKDLLEQAGRFTCTIDISNSPSYIYKDEIYLAKDILDAIKSNDKSVIIKCKDVEYTIRPGTFDTDNMKEFKSALEGDEKTKSDDAKDVFLKLNNTQSTSAQPSIPANTAIASKMNVLSAQAVASTMTNDAINELIKNQLYNDKTGLVQKKVDIIKNPNNTKTQGNVKDSEVMEYLNKLYDEVKSELSYYLEDTLEGVGYKEGVLTKTYNISKFSSPLGVRMPYKSESITNPYVVYGNSASWQKLTQNLKHDGGYLSYFVNSPGKYVVLSLKDVSATVSNDSAAKPYIAKLAANYDLAAVFPGIETSFNSELKITVKESILLYELIVETTVDKQTDIKTKAKTYGIDKLINITNVNRNITRQEAAAIIIKLYCLRTGADYNKLKASYNKAIKDDKDIAERYAIPVYLSLKMGLMTLDSSSRFYPAQEINRGQFATVLQKMLEL</sequence>
<dbReference type="InterPro" id="IPR001119">
    <property type="entry name" value="SLH_dom"/>
</dbReference>
<dbReference type="PROSITE" id="PS51272">
    <property type="entry name" value="SLH"/>
    <property type="match status" value="1"/>
</dbReference>
<reference evidence="3 4" key="1">
    <citation type="submission" date="2020-09" db="EMBL/GenBank/DDBJ databases">
        <title>Characterization and genome sequencing of Ruminiclostridium sp. nov. MA18.</title>
        <authorList>
            <person name="Rettenmaier R."/>
            <person name="Kowollik M.-L."/>
            <person name="Liebl W."/>
            <person name="Zverlov V."/>
        </authorList>
    </citation>
    <scope>NUCLEOTIDE SEQUENCE [LARGE SCALE GENOMIC DNA]</scope>
    <source>
        <strain evidence="3 4">MA18</strain>
    </source>
</reference>
<dbReference type="Pfam" id="PF00395">
    <property type="entry name" value="SLH"/>
    <property type="match status" value="1"/>
</dbReference>
<feature type="domain" description="SLH" evidence="2">
    <location>
        <begin position="1593"/>
        <end position="1648"/>
    </location>
</feature>
<gene>
    <name evidence="3" type="ORF">EHE19_017635</name>
</gene>
<protein>
    <submittedName>
        <fullName evidence="3">S-layer homology domain-containing protein</fullName>
    </submittedName>
</protein>
<keyword evidence="4" id="KW-1185">Reference proteome</keyword>
<dbReference type="RefSeq" id="WP_137697414.1">
    <property type="nucleotide sequence ID" value="NZ_CP061336.1"/>
</dbReference>
<organism evidence="3 4">
    <name type="scientific">Ruminiclostridium herbifermentans</name>
    <dbReference type="NCBI Taxonomy" id="2488810"/>
    <lineage>
        <taxon>Bacteria</taxon>
        <taxon>Bacillati</taxon>
        <taxon>Bacillota</taxon>
        <taxon>Clostridia</taxon>
        <taxon>Eubacteriales</taxon>
        <taxon>Oscillospiraceae</taxon>
        <taxon>Ruminiclostridium</taxon>
    </lineage>
</organism>
<name>A0A4U7JG02_9FIRM</name>
<proteinExistence type="predicted"/>
<dbReference type="Proteomes" id="UP000306409">
    <property type="component" value="Chromosome"/>
</dbReference>
<dbReference type="KEGG" id="rher:EHE19_017635"/>
<evidence type="ECO:0000259" key="2">
    <source>
        <dbReference type="PROSITE" id="PS51272"/>
    </source>
</evidence>
<evidence type="ECO:0000313" key="4">
    <source>
        <dbReference type="Proteomes" id="UP000306409"/>
    </source>
</evidence>
<keyword evidence="1" id="KW-0677">Repeat</keyword>
<dbReference type="OrthoDB" id="1713720at2"/>
<evidence type="ECO:0000256" key="1">
    <source>
        <dbReference type="ARBA" id="ARBA00022737"/>
    </source>
</evidence>
<accession>A0A4U7JG02</accession>
<evidence type="ECO:0000313" key="3">
    <source>
        <dbReference type="EMBL" id="QNU66646.1"/>
    </source>
</evidence>